<comment type="caution">
    <text evidence="1">The sequence shown here is derived from an EMBL/GenBank/DDBJ whole genome shotgun (WGS) entry which is preliminary data.</text>
</comment>
<dbReference type="EMBL" id="SPHZ02000008">
    <property type="protein sequence ID" value="KAF0901873.1"/>
    <property type="molecule type" value="Genomic_DNA"/>
</dbReference>
<reference evidence="1 2" key="1">
    <citation type="submission" date="2019-11" db="EMBL/GenBank/DDBJ databases">
        <title>Whole genome sequence of Oryza granulata.</title>
        <authorList>
            <person name="Li W."/>
        </authorList>
    </citation>
    <scope>NUCLEOTIDE SEQUENCE [LARGE SCALE GENOMIC DNA]</scope>
    <source>
        <strain evidence="2">cv. Menghai</strain>
        <tissue evidence="1">Leaf</tissue>
    </source>
</reference>
<keyword evidence="2" id="KW-1185">Reference proteome</keyword>
<organism evidence="1 2">
    <name type="scientific">Oryza meyeriana var. granulata</name>
    <dbReference type="NCBI Taxonomy" id="110450"/>
    <lineage>
        <taxon>Eukaryota</taxon>
        <taxon>Viridiplantae</taxon>
        <taxon>Streptophyta</taxon>
        <taxon>Embryophyta</taxon>
        <taxon>Tracheophyta</taxon>
        <taxon>Spermatophyta</taxon>
        <taxon>Magnoliopsida</taxon>
        <taxon>Liliopsida</taxon>
        <taxon>Poales</taxon>
        <taxon>Poaceae</taxon>
        <taxon>BOP clade</taxon>
        <taxon>Oryzoideae</taxon>
        <taxon>Oryzeae</taxon>
        <taxon>Oryzinae</taxon>
        <taxon>Oryza</taxon>
        <taxon>Oryza meyeriana</taxon>
    </lineage>
</organism>
<evidence type="ECO:0000313" key="2">
    <source>
        <dbReference type="Proteomes" id="UP000479710"/>
    </source>
</evidence>
<evidence type="ECO:0000313" key="1">
    <source>
        <dbReference type="EMBL" id="KAF0901873.1"/>
    </source>
</evidence>
<gene>
    <name evidence="1" type="ORF">E2562_006485</name>
</gene>
<dbReference type="Proteomes" id="UP000479710">
    <property type="component" value="Unassembled WGS sequence"/>
</dbReference>
<protein>
    <submittedName>
        <fullName evidence="1">Uncharacterized protein</fullName>
    </submittedName>
</protein>
<accession>A0A6G1CQE2</accession>
<name>A0A6G1CQE2_9ORYZ</name>
<dbReference type="AlphaFoldDB" id="A0A6G1CQE2"/>
<proteinExistence type="predicted"/>
<sequence>MALRATKQRKEGKALGWGFYRSGGARLEPWPPIMELNHGVQSLRSKRQDRPRRHGISHVTKLAWMRWAAEEVY</sequence>